<name>A0ABN9AFX4_9NEOB</name>
<protein>
    <submittedName>
        <fullName evidence="1">Uncharacterized protein</fullName>
    </submittedName>
</protein>
<gene>
    <name evidence="1" type="ORF">SPARVUS_LOCUS408397</name>
</gene>
<evidence type="ECO:0000313" key="1">
    <source>
        <dbReference type="EMBL" id="CAI9533556.1"/>
    </source>
</evidence>
<dbReference type="Proteomes" id="UP001162483">
    <property type="component" value="Unassembled WGS sequence"/>
</dbReference>
<accession>A0ABN9AFX4</accession>
<organism evidence="1 2">
    <name type="scientific">Staurois parvus</name>
    <dbReference type="NCBI Taxonomy" id="386267"/>
    <lineage>
        <taxon>Eukaryota</taxon>
        <taxon>Metazoa</taxon>
        <taxon>Chordata</taxon>
        <taxon>Craniata</taxon>
        <taxon>Vertebrata</taxon>
        <taxon>Euteleostomi</taxon>
        <taxon>Amphibia</taxon>
        <taxon>Batrachia</taxon>
        <taxon>Anura</taxon>
        <taxon>Neobatrachia</taxon>
        <taxon>Ranoidea</taxon>
        <taxon>Ranidae</taxon>
        <taxon>Staurois</taxon>
    </lineage>
</organism>
<sequence>MKSGRRHSAYPEKPALMLQRILALPLTRSLNRPASPCSDVEAAVMKRGFPA</sequence>
<dbReference type="EMBL" id="CATNWA010000140">
    <property type="protein sequence ID" value="CAI9533556.1"/>
    <property type="molecule type" value="Genomic_DNA"/>
</dbReference>
<comment type="caution">
    <text evidence="1">The sequence shown here is derived from an EMBL/GenBank/DDBJ whole genome shotgun (WGS) entry which is preliminary data.</text>
</comment>
<proteinExistence type="predicted"/>
<evidence type="ECO:0000313" key="2">
    <source>
        <dbReference type="Proteomes" id="UP001162483"/>
    </source>
</evidence>
<keyword evidence="2" id="KW-1185">Reference proteome</keyword>
<reference evidence="1" key="1">
    <citation type="submission" date="2023-05" db="EMBL/GenBank/DDBJ databases">
        <authorList>
            <person name="Stuckert A."/>
        </authorList>
    </citation>
    <scope>NUCLEOTIDE SEQUENCE</scope>
</reference>